<evidence type="ECO:0008006" key="4">
    <source>
        <dbReference type="Google" id="ProtNLM"/>
    </source>
</evidence>
<dbReference type="KEGG" id="acm:AciX9_1120"/>
<feature type="transmembrane region" description="Helical" evidence="1">
    <location>
        <begin position="76"/>
        <end position="95"/>
    </location>
</feature>
<name>E8X3J2_GRATM</name>
<organism evidence="3">
    <name type="scientific">Granulicella tundricola (strain ATCC BAA-1859 / DSM 23138 / MP5ACTX9)</name>
    <dbReference type="NCBI Taxonomy" id="1198114"/>
    <lineage>
        <taxon>Bacteria</taxon>
        <taxon>Pseudomonadati</taxon>
        <taxon>Acidobacteriota</taxon>
        <taxon>Terriglobia</taxon>
        <taxon>Terriglobales</taxon>
        <taxon>Acidobacteriaceae</taxon>
        <taxon>Granulicella</taxon>
    </lineage>
</organism>
<feature type="transmembrane region" description="Helical" evidence="1">
    <location>
        <begin position="132"/>
        <end position="150"/>
    </location>
</feature>
<keyword evidence="3" id="KW-1185">Reference proteome</keyword>
<protein>
    <recommendedName>
        <fullName evidence="4">DUF308 domain-containing protein</fullName>
    </recommendedName>
</protein>
<keyword evidence="1" id="KW-0812">Transmembrane</keyword>
<keyword evidence="1" id="KW-0472">Membrane</keyword>
<proteinExistence type="predicted"/>
<feature type="transmembrane region" description="Helical" evidence="1">
    <location>
        <begin position="29"/>
        <end position="55"/>
    </location>
</feature>
<evidence type="ECO:0000256" key="1">
    <source>
        <dbReference type="SAM" id="Phobius"/>
    </source>
</evidence>
<evidence type="ECO:0000313" key="3">
    <source>
        <dbReference type="Proteomes" id="UP000000343"/>
    </source>
</evidence>
<dbReference type="AlphaFoldDB" id="E8X3J2"/>
<reference evidence="3" key="1">
    <citation type="submission" date="2011-01" db="EMBL/GenBank/DDBJ databases">
        <title>Complete sequence of chromosome of Acidobacterium sp. MP5ACTX9.</title>
        <authorList>
            <consortium name="US DOE Joint Genome Institute"/>
            <person name="Lucas S."/>
            <person name="Copeland A."/>
            <person name="Lapidus A."/>
            <person name="Cheng J.-F."/>
            <person name="Goodwin L."/>
            <person name="Pitluck S."/>
            <person name="Teshima H."/>
            <person name="Detter J.C."/>
            <person name="Han C."/>
            <person name="Tapia R."/>
            <person name="Land M."/>
            <person name="Hauser L."/>
            <person name="Kyrpides N."/>
            <person name="Ivanova N."/>
            <person name="Ovchinnikova G."/>
            <person name="Pagani I."/>
            <person name="Rawat S.R."/>
            <person name="Mannisto M."/>
            <person name="Haggblom M.M."/>
            <person name="Woyke T."/>
        </authorList>
    </citation>
    <scope>NUCLEOTIDE SEQUENCE [LARGE SCALE GENOMIC DNA]</scope>
    <source>
        <strain evidence="3">MP5ACTX9</strain>
    </source>
</reference>
<dbReference type="PaxDb" id="1198114-AciX9_1120"/>
<dbReference type="STRING" id="1198114.AciX9_1120"/>
<dbReference type="Proteomes" id="UP000000343">
    <property type="component" value="Chromosome"/>
</dbReference>
<keyword evidence="1" id="KW-1133">Transmembrane helix</keyword>
<dbReference type="OrthoDB" id="960912at2"/>
<accession>E8X3J2</accession>
<feature type="transmembrane region" description="Helical" evidence="1">
    <location>
        <begin position="162"/>
        <end position="180"/>
    </location>
</feature>
<evidence type="ECO:0000313" key="2">
    <source>
        <dbReference type="EMBL" id="ADW68183.1"/>
    </source>
</evidence>
<dbReference type="HOGENOM" id="CLU_093484_0_0_0"/>
<gene>
    <name evidence="2" type="ordered locus">AciX9_1120</name>
</gene>
<dbReference type="eggNOG" id="ENOG502ZBW7">
    <property type="taxonomic scope" value="Bacteria"/>
</dbReference>
<sequence>MTTNQATFNPSTANHFLRNLYLSRTVVQIVWAATVLATASTSPNLAVALVVLYPLWDVVCTIRDIRSNPQPESRSLLLTNAILGTATAIAVGILGSVQVRYAVALFGLWALLAGLLQLGVGIARRRSAKGQWAMILSGAQSTLAGTAFLIRGLQEKIHVKDLGGYAIFGAVYFLIAALLLSRKGSTPDTALHTA</sequence>
<feature type="transmembrane region" description="Helical" evidence="1">
    <location>
        <begin position="101"/>
        <end position="120"/>
    </location>
</feature>
<dbReference type="RefSeq" id="WP_013579506.1">
    <property type="nucleotide sequence ID" value="NC_015064.1"/>
</dbReference>
<dbReference type="EMBL" id="CP002480">
    <property type="protein sequence ID" value="ADW68183.1"/>
    <property type="molecule type" value="Genomic_DNA"/>
</dbReference>